<evidence type="ECO:0000313" key="14">
    <source>
        <dbReference type="Proteomes" id="UP000568050"/>
    </source>
</evidence>
<feature type="domain" description="AMP-dependent ligase C-terminal" evidence="12">
    <location>
        <begin position="349"/>
        <end position="442"/>
    </location>
</feature>
<evidence type="ECO:0000256" key="3">
    <source>
        <dbReference type="ARBA" id="ARBA00022741"/>
    </source>
</evidence>
<keyword evidence="2 9" id="KW-0436">Ligase</keyword>
<dbReference type="GO" id="GO:0047475">
    <property type="term" value="F:phenylacetate-CoA ligase activity"/>
    <property type="evidence" value="ECO:0007669"/>
    <property type="project" value="UniProtKB-EC"/>
</dbReference>
<dbReference type="NCBIfam" id="TIGR02155">
    <property type="entry name" value="PA_CoA_ligase"/>
    <property type="match status" value="1"/>
</dbReference>
<feature type="domain" description="AMP-dependent synthetase/ligase" evidence="11">
    <location>
        <begin position="105"/>
        <end position="301"/>
    </location>
</feature>
<dbReference type="AlphaFoldDB" id="A0A839QV81"/>
<comment type="pathway">
    <text evidence="4 9">Aromatic compound metabolism; phenylacetate degradation.</text>
</comment>
<dbReference type="GO" id="GO:0000166">
    <property type="term" value="F:nucleotide binding"/>
    <property type="evidence" value="ECO:0007669"/>
    <property type="project" value="UniProtKB-KW"/>
</dbReference>
<dbReference type="RefSeq" id="WP_183376987.1">
    <property type="nucleotide sequence ID" value="NZ_CBCSFZ010000051.1"/>
</dbReference>
<dbReference type="Gene3D" id="3.40.50.12780">
    <property type="entry name" value="N-terminal domain of ligase-like"/>
    <property type="match status" value="1"/>
</dbReference>
<dbReference type="GO" id="GO:0010124">
    <property type="term" value="P:phenylacetate catabolic process"/>
    <property type="evidence" value="ECO:0007669"/>
    <property type="project" value="UniProtKB-UniRule"/>
</dbReference>
<dbReference type="InterPro" id="IPR042099">
    <property type="entry name" value="ANL_N_sf"/>
</dbReference>
<dbReference type="InterPro" id="IPR028154">
    <property type="entry name" value="AMP-dep_Lig_C"/>
</dbReference>
<dbReference type="PIRSF" id="PIRSF006444">
    <property type="entry name" value="PaaK"/>
    <property type="match status" value="1"/>
</dbReference>
<evidence type="ECO:0000256" key="6">
    <source>
        <dbReference type="ARBA" id="ARBA00066629"/>
    </source>
</evidence>
<dbReference type="InterPro" id="IPR045851">
    <property type="entry name" value="AMP-bd_C_sf"/>
</dbReference>
<protein>
    <recommendedName>
        <fullName evidence="7 9">Phenylacetate-coenzyme A ligase</fullName>
        <ecNumber evidence="6 9">6.2.1.30</ecNumber>
    </recommendedName>
    <alternativeName>
        <fullName evidence="8 9">Phenylacetyl-CoA ligase</fullName>
    </alternativeName>
</protein>
<comment type="function">
    <text evidence="9">Catalyzes the activation of phenylacetic acid (PA) to phenylacetyl-CoA (PA-CoA).</text>
</comment>
<evidence type="ECO:0000256" key="2">
    <source>
        <dbReference type="ARBA" id="ARBA00022598"/>
    </source>
</evidence>
<dbReference type="InterPro" id="IPR051414">
    <property type="entry name" value="Adenylate-forming_Reductase"/>
</dbReference>
<evidence type="ECO:0000256" key="8">
    <source>
        <dbReference type="ARBA" id="ARBA00075111"/>
    </source>
</evidence>
<evidence type="ECO:0000259" key="11">
    <source>
        <dbReference type="Pfam" id="PF00501"/>
    </source>
</evidence>
<evidence type="ECO:0000256" key="10">
    <source>
        <dbReference type="SAM" id="MobiDB-lite"/>
    </source>
</evidence>
<dbReference type="Pfam" id="PF14535">
    <property type="entry name" value="AMP-binding_C_2"/>
    <property type="match status" value="1"/>
</dbReference>
<comment type="subunit">
    <text evidence="1">Monomer.</text>
</comment>
<feature type="region of interest" description="Disordered" evidence="10">
    <location>
        <begin position="1"/>
        <end position="20"/>
    </location>
</feature>
<dbReference type="EC" id="6.2.1.30" evidence="6 9"/>
<dbReference type="CDD" id="cd05913">
    <property type="entry name" value="PaaK"/>
    <property type="match status" value="1"/>
</dbReference>
<dbReference type="PANTHER" id="PTHR43439">
    <property type="entry name" value="PHENYLACETATE-COENZYME A LIGASE"/>
    <property type="match status" value="1"/>
</dbReference>
<dbReference type="Pfam" id="PF00501">
    <property type="entry name" value="AMP-binding"/>
    <property type="match status" value="1"/>
</dbReference>
<evidence type="ECO:0000256" key="9">
    <source>
        <dbReference type="PIRNR" id="PIRNR006444"/>
    </source>
</evidence>
<dbReference type="UniPathway" id="UPA00930"/>
<sequence>MTNVHTAAEPLVTTTNDGLDERETWSRDRLEEFQLEKLKWSVRHAYENAPMYREKFDDAGVHPDDIREMSDLAKFPFTTKEDLRRAYPFGMFAKPLSEIPRIHASSGTTGRPTVVGYTHNDLDAWATVVARSMRLSGVRPGDMVHNAYGYGLFTGGLGAHAGAEKLGCTVIPMSGGQTDRQVQVIRDFKPRVICCTPSYLLTVMDAMRDMGLDPADSSLEIAILGAEPWTEPMRQEIEKGLGLKATDIYGLSEVTGPGVSGESVDHQQGSTVWEDYFYPEIVDPDDLSRTMPDGEQGELVFTTLQKEALPIIRYRTKDLSVLLPGDARPAFRRMQKITGRTDDMIILRGVNLFPTQIEEIAVEIEHLTPHFILELHRKGRMDSLTVKIESVPGVPQEDITGAAQLLRRLIKNRIGSTVDVETVEPGTLPRSQGKYKRVYDYRMDEADLTRS</sequence>
<name>A0A839QV81_9MICO</name>
<comment type="catalytic activity">
    <reaction evidence="9">
        <text>2-phenylacetate + ATP + CoA = phenylacetyl-CoA + AMP + diphosphate</text>
        <dbReference type="Rhea" id="RHEA:20956"/>
        <dbReference type="ChEBI" id="CHEBI:18401"/>
        <dbReference type="ChEBI" id="CHEBI:30616"/>
        <dbReference type="ChEBI" id="CHEBI:33019"/>
        <dbReference type="ChEBI" id="CHEBI:57287"/>
        <dbReference type="ChEBI" id="CHEBI:57390"/>
        <dbReference type="ChEBI" id="CHEBI:456215"/>
        <dbReference type="EC" id="6.2.1.30"/>
    </reaction>
</comment>
<evidence type="ECO:0000256" key="7">
    <source>
        <dbReference type="ARBA" id="ARBA00068695"/>
    </source>
</evidence>
<reference evidence="13 14" key="1">
    <citation type="submission" date="2020-08" db="EMBL/GenBank/DDBJ databases">
        <title>Sequencing the genomes of 1000 actinobacteria strains.</title>
        <authorList>
            <person name="Klenk H.-P."/>
        </authorList>
    </citation>
    <scope>NUCLEOTIDE SEQUENCE [LARGE SCALE GENOMIC DNA]</scope>
    <source>
        <strain evidence="13 14">DSM 23040</strain>
    </source>
</reference>
<dbReference type="Proteomes" id="UP000568050">
    <property type="component" value="Unassembled WGS sequence"/>
</dbReference>
<dbReference type="InterPro" id="IPR049623">
    <property type="entry name" value="PA_CoA_lig_proteobact_actino"/>
</dbReference>
<evidence type="ECO:0000256" key="5">
    <source>
        <dbReference type="ARBA" id="ARBA00061566"/>
    </source>
</evidence>
<comment type="similarity">
    <text evidence="5 9">Belongs to the phenylacetyl-CoA ligase family.</text>
</comment>
<dbReference type="SUPFAM" id="SSF56801">
    <property type="entry name" value="Acetyl-CoA synthetase-like"/>
    <property type="match status" value="1"/>
</dbReference>
<dbReference type="InterPro" id="IPR000873">
    <property type="entry name" value="AMP-dep_synth/lig_dom"/>
</dbReference>
<gene>
    <name evidence="13" type="ORF">FHX50_001932</name>
</gene>
<dbReference type="FunFam" id="3.40.50.12780:FF:000016">
    <property type="entry name" value="Phenylacetate-coenzyme A ligase"/>
    <property type="match status" value="1"/>
</dbReference>
<keyword evidence="3 9" id="KW-0547">Nucleotide-binding</keyword>
<evidence type="ECO:0000256" key="4">
    <source>
        <dbReference type="ARBA" id="ARBA00060591"/>
    </source>
</evidence>
<evidence type="ECO:0000313" key="13">
    <source>
        <dbReference type="EMBL" id="MBB3023635.1"/>
    </source>
</evidence>
<organism evidence="13 14">
    <name type="scientific">Helcobacillus massiliensis</name>
    <dbReference type="NCBI Taxonomy" id="521392"/>
    <lineage>
        <taxon>Bacteria</taxon>
        <taxon>Bacillati</taxon>
        <taxon>Actinomycetota</taxon>
        <taxon>Actinomycetes</taxon>
        <taxon>Micrococcales</taxon>
        <taxon>Dermabacteraceae</taxon>
        <taxon>Helcobacillus</taxon>
    </lineage>
</organism>
<dbReference type="PANTHER" id="PTHR43439:SF1">
    <property type="entry name" value="PHENYLACETATE-COENZYME A LIGASE"/>
    <property type="match status" value="1"/>
</dbReference>
<dbReference type="InterPro" id="IPR011880">
    <property type="entry name" value="PA_CoA_ligase"/>
</dbReference>
<proteinExistence type="inferred from homology"/>
<evidence type="ECO:0000256" key="1">
    <source>
        <dbReference type="ARBA" id="ARBA00011245"/>
    </source>
</evidence>
<accession>A0A839QV81</accession>
<comment type="caution">
    <text evidence="13">The sequence shown here is derived from an EMBL/GenBank/DDBJ whole genome shotgun (WGS) entry which is preliminary data.</text>
</comment>
<dbReference type="EMBL" id="JACHWP010000008">
    <property type="protein sequence ID" value="MBB3023635.1"/>
    <property type="molecule type" value="Genomic_DNA"/>
</dbReference>
<dbReference type="Gene3D" id="3.30.300.30">
    <property type="match status" value="1"/>
</dbReference>
<evidence type="ECO:0000259" key="12">
    <source>
        <dbReference type="Pfam" id="PF14535"/>
    </source>
</evidence>
<keyword evidence="14" id="KW-1185">Reference proteome</keyword>